<keyword evidence="2" id="KW-0378">Hydrolase</keyword>
<dbReference type="PANTHER" id="PTHR46832">
    <property type="entry name" value="5'-METHYLTHIOADENOSINE/S-ADENOSYLHOMOCYSTEINE NUCLEOSIDASE"/>
    <property type="match status" value="1"/>
</dbReference>
<dbReference type="InterPro" id="IPR000845">
    <property type="entry name" value="Nucleoside_phosphorylase_d"/>
</dbReference>
<dbReference type="SUPFAM" id="SSF53167">
    <property type="entry name" value="Purine and uridine phosphorylases"/>
    <property type="match status" value="1"/>
</dbReference>
<comment type="caution">
    <text evidence="2">The sequence shown here is derived from an EMBL/GenBank/DDBJ whole genome shotgun (WGS) entry which is preliminary data.</text>
</comment>
<dbReference type="NCBIfam" id="NF004079">
    <property type="entry name" value="PRK05584.1"/>
    <property type="match status" value="1"/>
</dbReference>
<feature type="domain" description="Nucleoside phosphorylase" evidence="1">
    <location>
        <begin position="2"/>
        <end position="244"/>
    </location>
</feature>
<sequence>MRLGIIGAMPEELDLIIASVVNKEIVEHGSRIFYKGELFGQEVVVVFSRWGKVAAATTATSLILEFGVDRIVFTGVAGGISPDVHVGDIVIAQRLFQHDMDARPLMRRFEIPLTGKTSFEITPQDQEMMVKAVHQFLKDDKEFRKILAEQHIKNPKLITGDIASGDLFISTPDMKNALIKNLPSVVCAEMEGAAVAQVCDDFGIPLAVVRVISDTADEKEAVTYVGFVNQHAGQYSLSILKEYIQLLKSE</sequence>
<evidence type="ECO:0000259" key="1">
    <source>
        <dbReference type="Pfam" id="PF01048"/>
    </source>
</evidence>
<dbReference type="GO" id="GO:0019284">
    <property type="term" value="P:L-methionine salvage from S-adenosylmethionine"/>
    <property type="evidence" value="ECO:0007669"/>
    <property type="project" value="TreeGrafter"/>
</dbReference>
<dbReference type="Gene3D" id="3.40.50.1580">
    <property type="entry name" value="Nucleoside phosphorylase domain"/>
    <property type="match status" value="1"/>
</dbReference>
<dbReference type="AlphaFoldDB" id="A0A644VZC8"/>
<keyword evidence="2" id="KW-0326">Glycosidase</keyword>
<dbReference type="EMBL" id="VSSQ01000519">
    <property type="protein sequence ID" value="MPL96658.1"/>
    <property type="molecule type" value="Genomic_DNA"/>
</dbReference>
<accession>A0A644VZC8</accession>
<dbReference type="GO" id="GO:0008782">
    <property type="term" value="F:adenosylhomocysteine nucleosidase activity"/>
    <property type="evidence" value="ECO:0007669"/>
    <property type="project" value="TreeGrafter"/>
</dbReference>
<organism evidence="2">
    <name type="scientific">bioreactor metagenome</name>
    <dbReference type="NCBI Taxonomy" id="1076179"/>
    <lineage>
        <taxon>unclassified sequences</taxon>
        <taxon>metagenomes</taxon>
        <taxon>ecological metagenomes</taxon>
    </lineage>
</organism>
<dbReference type="Pfam" id="PF01048">
    <property type="entry name" value="PNP_UDP_1"/>
    <property type="match status" value="1"/>
</dbReference>
<dbReference type="InterPro" id="IPR035994">
    <property type="entry name" value="Nucleoside_phosphorylase_sf"/>
</dbReference>
<gene>
    <name evidence="2" type="primary">mtnN_3</name>
    <name evidence="2" type="ORF">SDC9_42840</name>
</gene>
<dbReference type="GO" id="GO:0102246">
    <property type="term" value="F:6-amino-6-deoxyfutalosine hydrolase activity"/>
    <property type="evidence" value="ECO:0007669"/>
    <property type="project" value="UniProtKB-EC"/>
</dbReference>
<dbReference type="CDD" id="cd09008">
    <property type="entry name" value="MTAN"/>
    <property type="match status" value="1"/>
</dbReference>
<reference evidence="2" key="1">
    <citation type="submission" date="2019-08" db="EMBL/GenBank/DDBJ databases">
        <authorList>
            <person name="Kucharzyk K."/>
            <person name="Murdoch R.W."/>
            <person name="Higgins S."/>
            <person name="Loffler F."/>
        </authorList>
    </citation>
    <scope>NUCLEOTIDE SEQUENCE</scope>
</reference>
<dbReference type="PANTHER" id="PTHR46832:SF1">
    <property type="entry name" value="5'-METHYLTHIOADENOSINE_S-ADENOSYLHOMOCYSTEINE NUCLEOSIDASE"/>
    <property type="match status" value="1"/>
</dbReference>
<name>A0A644VZC8_9ZZZZ</name>
<dbReference type="GO" id="GO:0009116">
    <property type="term" value="P:nucleoside metabolic process"/>
    <property type="evidence" value="ECO:0007669"/>
    <property type="project" value="InterPro"/>
</dbReference>
<protein>
    <submittedName>
        <fullName evidence="2">Aminodeoxyfutalosine nucleosidase</fullName>
        <ecNumber evidence="2">3.2.2.30</ecNumber>
    </submittedName>
</protein>
<evidence type="ECO:0000313" key="2">
    <source>
        <dbReference type="EMBL" id="MPL96658.1"/>
    </source>
</evidence>
<proteinExistence type="predicted"/>
<dbReference type="GO" id="GO:0008930">
    <property type="term" value="F:methylthioadenosine nucleosidase activity"/>
    <property type="evidence" value="ECO:0007669"/>
    <property type="project" value="TreeGrafter"/>
</dbReference>
<dbReference type="EC" id="3.2.2.30" evidence="2"/>
<dbReference type="GO" id="GO:0005829">
    <property type="term" value="C:cytosol"/>
    <property type="evidence" value="ECO:0007669"/>
    <property type="project" value="TreeGrafter"/>
</dbReference>